<evidence type="ECO:0000256" key="1">
    <source>
        <dbReference type="HAMAP-Rule" id="MF_01343"/>
    </source>
</evidence>
<evidence type="ECO:0000313" key="4">
    <source>
        <dbReference type="EMBL" id="MBU4692506.1"/>
    </source>
</evidence>
<keyword evidence="1 2" id="KW-0687">Ribonucleoprotein</keyword>
<keyword evidence="5" id="KW-1185">Reference proteome</keyword>
<dbReference type="CDD" id="cd00353">
    <property type="entry name" value="Ribosomal_S15p_S13e"/>
    <property type="match status" value="1"/>
</dbReference>
<dbReference type="PROSITE" id="PS00362">
    <property type="entry name" value="RIBOSOMAL_S15"/>
    <property type="match status" value="1"/>
</dbReference>
<keyword evidence="1 2" id="KW-0689">Ribosomal protein</keyword>
<comment type="caution">
    <text evidence="4">The sequence shown here is derived from an EMBL/GenBank/DDBJ whole genome shotgun (WGS) entry which is preliminary data.</text>
</comment>
<evidence type="ECO:0000256" key="2">
    <source>
        <dbReference type="RuleBase" id="RU003919"/>
    </source>
</evidence>
<dbReference type="GO" id="GO:0005840">
    <property type="term" value="C:ribosome"/>
    <property type="evidence" value="ECO:0007669"/>
    <property type="project" value="UniProtKB-KW"/>
</dbReference>
<name>A0ABS6DQA1_9MOLU</name>
<gene>
    <name evidence="1 4" type="primary">rpsO</name>
    <name evidence="4" type="ORF">KQ875_02760</name>
</gene>
<dbReference type="PANTHER" id="PTHR23321">
    <property type="entry name" value="RIBOSOMAL PROTEIN S15, BACTERIAL AND ORGANELLAR"/>
    <property type="match status" value="1"/>
</dbReference>
<comment type="function">
    <text evidence="1">Forms an intersubunit bridge (bridge B4) with the 23S rRNA of the 50S subunit in the ribosome.</text>
</comment>
<dbReference type="NCBIfam" id="TIGR00952">
    <property type="entry name" value="S15_bact"/>
    <property type="match status" value="1"/>
</dbReference>
<dbReference type="HAMAP" id="MF_01343_B">
    <property type="entry name" value="Ribosomal_uS15_B"/>
    <property type="match status" value="1"/>
</dbReference>
<accession>A0ABS6DQA1</accession>
<sequence length="88" mass="10301">MITKEKKLELIKKFGKNEKDSGSIEVQIAILTEDIESLKNHFQTNKKDLHSMRGFMAKVNHRKSLLAYLKSNDQNAYLKLIQELKIRK</sequence>
<dbReference type="RefSeq" id="WP_216489165.1">
    <property type="nucleotide sequence ID" value="NZ_JAHMHH010000003.1"/>
</dbReference>
<dbReference type="EMBL" id="JAHMHH010000003">
    <property type="protein sequence ID" value="MBU4692506.1"/>
    <property type="molecule type" value="Genomic_DNA"/>
</dbReference>
<reference evidence="4" key="1">
    <citation type="submission" date="2021-06" db="EMBL/GenBank/DDBJ databases">
        <title>Novel Mycoplasma species detected in California sea lions (Zalophus californianus) from the USA.</title>
        <authorList>
            <person name="Volokhov D.V."/>
            <person name="Furtak V.A."/>
            <person name="Zagorodnyaya T.A."/>
        </authorList>
    </citation>
    <scope>NUCLEOTIDE SEQUENCE [LARGE SCALE GENOMIC DNA]</scope>
    <source>
        <strain evidence="4">CSL 5346</strain>
    </source>
</reference>
<keyword evidence="1 3" id="KW-0694">RNA-binding</keyword>
<proteinExistence type="inferred from homology"/>
<comment type="similarity">
    <text evidence="1 2">Belongs to the universal ribosomal protein uS15 family.</text>
</comment>
<comment type="function">
    <text evidence="1 3">One of the primary rRNA binding proteins, it binds directly to 16S rRNA where it helps nucleate assembly of the platform of the 30S subunit by binding and bridging several RNA helices of the 16S rRNA.</text>
</comment>
<dbReference type="SMART" id="SM01387">
    <property type="entry name" value="Ribosomal_S15"/>
    <property type="match status" value="1"/>
</dbReference>
<dbReference type="PANTHER" id="PTHR23321:SF26">
    <property type="entry name" value="SMALL RIBOSOMAL SUBUNIT PROTEIN US15M"/>
    <property type="match status" value="1"/>
</dbReference>
<dbReference type="Pfam" id="PF00312">
    <property type="entry name" value="Ribosomal_S15"/>
    <property type="match status" value="1"/>
</dbReference>
<evidence type="ECO:0000313" key="5">
    <source>
        <dbReference type="Proteomes" id="UP000718793"/>
    </source>
</evidence>
<evidence type="ECO:0000256" key="3">
    <source>
        <dbReference type="RuleBase" id="RU004524"/>
    </source>
</evidence>
<dbReference type="InterPro" id="IPR000589">
    <property type="entry name" value="Ribosomal_uS15"/>
</dbReference>
<protein>
    <recommendedName>
        <fullName evidence="1">Small ribosomal subunit protein uS15</fullName>
    </recommendedName>
</protein>
<dbReference type="Proteomes" id="UP000718793">
    <property type="component" value="Unassembled WGS sequence"/>
</dbReference>
<comment type="subunit">
    <text evidence="1">Part of the 30S ribosomal subunit. Forms a bridge to the 50S subunit in the 70S ribosome, contacting the 23S rRNA.</text>
</comment>
<dbReference type="InterPro" id="IPR005290">
    <property type="entry name" value="Ribosomal_uS15_bac-type"/>
</dbReference>
<organism evidence="4 5">
    <name type="scientific">Mycoplasma zalophi</name>
    <dbReference type="NCBI Taxonomy" id="191287"/>
    <lineage>
        <taxon>Bacteria</taxon>
        <taxon>Bacillati</taxon>
        <taxon>Mycoplasmatota</taxon>
        <taxon>Mollicutes</taxon>
        <taxon>Mycoplasmataceae</taxon>
        <taxon>Mycoplasma</taxon>
    </lineage>
</organism>
<keyword evidence="1 3" id="KW-0699">rRNA-binding</keyword>